<dbReference type="Pfam" id="PF01131">
    <property type="entry name" value="Topoisom_bac"/>
    <property type="match status" value="1"/>
</dbReference>
<dbReference type="InterPro" id="IPR023406">
    <property type="entry name" value="Topo_IA_AS"/>
</dbReference>
<dbReference type="GO" id="GO:0006265">
    <property type="term" value="P:DNA topological change"/>
    <property type="evidence" value="ECO:0007669"/>
    <property type="project" value="UniProtKB-UniRule"/>
</dbReference>
<dbReference type="PANTHER" id="PTHR11390">
    <property type="entry name" value="PROKARYOTIC DNA TOPOISOMERASE"/>
    <property type="match status" value="1"/>
</dbReference>
<comment type="similarity">
    <text evidence="2 8">Belongs to the type IA topoisomerase family.</text>
</comment>
<evidence type="ECO:0000313" key="12">
    <source>
        <dbReference type="EMBL" id="EKU48933.1"/>
    </source>
</evidence>
<dbReference type="InterPro" id="IPR034144">
    <property type="entry name" value="TOPRIM_TopoIII"/>
</dbReference>
<keyword evidence="5 8" id="KW-0799">Topoisomerase</keyword>
<keyword evidence="6 8" id="KW-0238">DNA-binding</keyword>
<evidence type="ECO:0000259" key="10">
    <source>
        <dbReference type="PROSITE" id="PS50880"/>
    </source>
</evidence>
<evidence type="ECO:0000313" key="13">
    <source>
        <dbReference type="Proteomes" id="UP000009885"/>
    </source>
</evidence>
<dbReference type="AlphaFoldDB" id="K9ANK3"/>
<evidence type="ECO:0000256" key="7">
    <source>
        <dbReference type="ARBA" id="ARBA00023235"/>
    </source>
</evidence>
<protein>
    <recommendedName>
        <fullName evidence="8">DNA topoisomerase 3</fullName>
        <ecNumber evidence="8">5.6.2.1</ecNumber>
    </recommendedName>
    <alternativeName>
        <fullName evidence="8">DNA topoisomerase III</fullName>
    </alternativeName>
</protein>
<dbReference type="InterPro" id="IPR013825">
    <property type="entry name" value="Topo_IA_cen_sub2"/>
</dbReference>
<comment type="catalytic activity">
    <reaction evidence="1 8">
        <text>ATP-independent breakage of single-stranded DNA, followed by passage and rejoining.</text>
        <dbReference type="EC" id="5.6.2.1"/>
    </reaction>
</comment>
<dbReference type="PROSITE" id="PS50880">
    <property type="entry name" value="TOPRIM"/>
    <property type="match status" value="1"/>
</dbReference>
<feature type="binding site" evidence="8">
    <location>
        <position position="8"/>
    </location>
    <ligand>
        <name>Mg(2+)</name>
        <dbReference type="ChEBI" id="CHEBI:18420"/>
        <note>catalytic</note>
    </ligand>
</feature>
<dbReference type="eggNOG" id="COG0550">
    <property type="taxonomic scope" value="Bacteria"/>
</dbReference>
<organism evidence="12 13">
    <name type="scientific">Staphylococcus massiliensis S46</name>
    <dbReference type="NCBI Taxonomy" id="1229783"/>
    <lineage>
        <taxon>Bacteria</taxon>
        <taxon>Bacillati</taxon>
        <taxon>Bacillota</taxon>
        <taxon>Bacilli</taxon>
        <taxon>Bacillales</taxon>
        <taxon>Staphylococcaceae</taxon>
        <taxon>Staphylococcus</taxon>
    </lineage>
</organism>
<dbReference type="InterPro" id="IPR000380">
    <property type="entry name" value="Topo_IA"/>
</dbReference>
<dbReference type="OrthoDB" id="9803554at2"/>
<feature type="compositionally biased region" description="Basic and acidic residues" evidence="9">
    <location>
        <begin position="681"/>
        <end position="696"/>
    </location>
</feature>
<feature type="site" description="Interaction with DNA" evidence="8">
    <location>
        <position position="175"/>
    </location>
</feature>
<dbReference type="InterPro" id="IPR005738">
    <property type="entry name" value="TopoIII"/>
</dbReference>
<dbReference type="PRINTS" id="PR00417">
    <property type="entry name" value="PRTPISMRASEI"/>
</dbReference>
<feature type="binding site" evidence="8">
    <location>
        <position position="104"/>
    </location>
    <ligand>
        <name>Mg(2+)</name>
        <dbReference type="ChEBI" id="CHEBI:18420"/>
        <note>catalytic</note>
    </ligand>
</feature>
<dbReference type="CDD" id="cd03362">
    <property type="entry name" value="TOPRIM_TopoIA_TopoIII"/>
    <property type="match status" value="1"/>
</dbReference>
<proteinExistence type="inferred from homology"/>
<feature type="active site" description="O-(5'-phospho-DNA)-tyrosine intermediate" evidence="8">
    <location>
        <position position="305"/>
    </location>
</feature>
<dbReference type="Gene3D" id="1.10.460.10">
    <property type="entry name" value="Topoisomerase I, domain 2"/>
    <property type="match status" value="1"/>
</dbReference>
<dbReference type="Gene3D" id="3.40.50.140">
    <property type="match status" value="1"/>
</dbReference>
<feature type="site" description="Interaction with DNA" evidence="8">
    <location>
        <position position="307"/>
    </location>
</feature>
<dbReference type="Proteomes" id="UP000009885">
    <property type="component" value="Unassembled WGS sequence"/>
</dbReference>
<evidence type="ECO:0000256" key="8">
    <source>
        <dbReference type="HAMAP-Rule" id="MF_00953"/>
    </source>
</evidence>
<comment type="caution">
    <text evidence="8">Lacks conserved residue(s) required for the propagation of feature annotation.</text>
</comment>
<dbReference type="InterPro" id="IPR003601">
    <property type="entry name" value="Topo_IA_2"/>
</dbReference>
<dbReference type="PROSITE" id="PS00396">
    <property type="entry name" value="TOPO_IA_1"/>
    <property type="match status" value="1"/>
</dbReference>
<dbReference type="PANTHER" id="PTHR11390:SF21">
    <property type="entry name" value="DNA TOPOISOMERASE 3-ALPHA"/>
    <property type="match status" value="1"/>
</dbReference>
<evidence type="ECO:0000256" key="5">
    <source>
        <dbReference type="ARBA" id="ARBA00023029"/>
    </source>
</evidence>
<dbReference type="InterPro" id="IPR003602">
    <property type="entry name" value="Topo_IA_DNA-bd_dom"/>
</dbReference>
<dbReference type="GO" id="GO:0003917">
    <property type="term" value="F:DNA topoisomerase type I (single strand cut, ATP-independent) activity"/>
    <property type="evidence" value="ECO:0007669"/>
    <property type="project" value="UniProtKB-UniRule"/>
</dbReference>
<evidence type="ECO:0000259" key="11">
    <source>
        <dbReference type="PROSITE" id="PS52039"/>
    </source>
</evidence>
<dbReference type="EC" id="5.6.2.1" evidence="8"/>
<dbReference type="GO" id="GO:0003677">
    <property type="term" value="F:DNA binding"/>
    <property type="evidence" value="ECO:0007669"/>
    <property type="project" value="UniProtKB-KW"/>
</dbReference>
<dbReference type="GO" id="GO:0043597">
    <property type="term" value="C:cytoplasmic replication fork"/>
    <property type="evidence" value="ECO:0007669"/>
    <property type="project" value="TreeGrafter"/>
</dbReference>
<dbReference type="SMART" id="SM00436">
    <property type="entry name" value="TOP1Bc"/>
    <property type="match status" value="1"/>
</dbReference>
<keyword evidence="13" id="KW-1185">Reference proteome</keyword>
<dbReference type="NCBIfam" id="TIGR01056">
    <property type="entry name" value="topB"/>
    <property type="match status" value="1"/>
</dbReference>
<dbReference type="InterPro" id="IPR013826">
    <property type="entry name" value="Topo_IA_cen_sub3"/>
</dbReference>
<accession>K9ANK3</accession>
<dbReference type="SUPFAM" id="SSF56712">
    <property type="entry name" value="Prokaryotic type I DNA topoisomerase"/>
    <property type="match status" value="1"/>
</dbReference>
<dbReference type="GO" id="GO:0006281">
    <property type="term" value="P:DNA repair"/>
    <property type="evidence" value="ECO:0007669"/>
    <property type="project" value="TreeGrafter"/>
</dbReference>
<dbReference type="PROSITE" id="PS52039">
    <property type="entry name" value="TOPO_IA_2"/>
    <property type="match status" value="1"/>
</dbReference>
<dbReference type="GO" id="GO:0006310">
    <property type="term" value="P:DNA recombination"/>
    <property type="evidence" value="ECO:0007669"/>
    <property type="project" value="TreeGrafter"/>
</dbReference>
<keyword evidence="7 8" id="KW-0413">Isomerase</keyword>
<dbReference type="InterPro" id="IPR013824">
    <property type="entry name" value="Topo_IA_cen_sub1"/>
</dbReference>
<dbReference type="NCBIfam" id="NF005829">
    <property type="entry name" value="PRK07726.1"/>
    <property type="match status" value="1"/>
</dbReference>
<dbReference type="InterPro" id="IPR013497">
    <property type="entry name" value="Topo_IA_cen"/>
</dbReference>
<evidence type="ECO:0000256" key="9">
    <source>
        <dbReference type="SAM" id="MobiDB-lite"/>
    </source>
</evidence>
<dbReference type="EMBL" id="AMSQ01000005">
    <property type="protein sequence ID" value="EKU48933.1"/>
    <property type="molecule type" value="Genomic_DNA"/>
</dbReference>
<dbReference type="GO" id="GO:0000287">
    <property type="term" value="F:magnesium ion binding"/>
    <property type="evidence" value="ECO:0007669"/>
    <property type="project" value="UniProtKB-UniRule"/>
</dbReference>
<dbReference type="SMART" id="SM00493">
    <property type="entry name" value="TOPRIM"/>
    <property type="match status" value="1"/>
</dbReference>
<dbReference type="STRING" id="1229783.C273_03980"/>
<feature type="region of interest" description="Interaction with DNA" evidence="8">
    <location>
        <begin position="186"/>
        <end position="191"/>
    </location>
</feature>
<evidence type="ECO:0000256" key="2">
    <source>
        <dbReference type="ARBA" id="ARBA00009446"/>
    </source>
</evidence>
<evidence type="ECO:0000256" key="1">
    <source>
        <dbReference type="ARBA" id="ARBA00000213"/>
    </source>
</evidence>
<dbReference type="HAMAP" id="MF_00953">
    <property type="entry name" value="Topoisom_3_prok"/>
    <property type="match status" value="1"/>
</dbReference>
<gene>
    <name evidence="8" type="primary">topB</name>
    <name evidence="12" type="ORF">C273_03980</name>
</gene>
<comment type="function">
    <text evidence="8">Releases the supercoiling and torsional tension of DNA, which is introduced during the DNA replication and transcription, by transiently cleaving and rejoining one strand of the DNA duplex. Introduces a single-strand break via transesterification at a target site in duplex DNA. The scissile phosphodiester is attacked by the catalytic tyrosine of the enzyme, resulting in the formation of a DNA-(5'-phosphotyrosyl)-enzyme intermediate and the expulsion of a 3'-OH DNA strand. The free DNA strand then undergoes passage around the unbroken strand, thus removing DNA supercoils. Finally, in the religation step, the DNA 3'-OH attacks the covalent intermediate to expel the active-site tyrosine and restore the DNA phosphodiester backbone.</text>
</comment>
<feature type="site" description="Interaction with DNA" evidence="8">
    <location>
        <position position="167"/>
    </location>
</feature>
<evidence type="ECO:0000256" key="4">
    <source>
        <dbReference type="ARBA" id="ARBA00022842"/>
    </source>
</evidence>
<keyword evidence="4 8" id="KW-0460">Magnesium</keyword>
<comment type="caution">
    <text evidence="12">The sequence shown here is derived from an EMBL/GenBank/DDBJ whole genome shotgun (WGS) entry which is preliminary data.</text>
</comment>
<dbReference type="CDD" id="cd00186">
    <property type="entry name" value="TOP1Ac"/>
    <property type="match status" value="1"/>
</dbReference>
<dbReference type="InterPro" id="IPR023405">
    <property type="entry name" value="Topo_IA_core_domain"/>
</dbReference>
<dbReference type="RefSeq" id="WP_009382803.1">
    <property type="nucleotide sequence ID" value="NZ_AMSQ01000005.1"/>
</dbReference>
<sequence length="711" mass="81744">MKSLILAEKPSVGKDIAKALNARQEKGGYIENQQYIITWAFGHLVTNADPEHYDKRYQKWALNDLPILPKYMKSILIPKSKKQFYTIKNLMHRKDVKEIIIATDAGREGELVARLIIDKAGVKKPIKRFWVSSVTPKAIKQGFKQLKDGRQYQSLYASALARSEADWIVGINATRALTTKFGAQLSLGRVQTPTIQLVKMRQDEIKHFEKRHYYTLSTQVNHQTFEYDMQKRCFDKTKLESLVEGLKGQTGTIERVTQKQKKTYPQALFSLTDLQQAAYARYKMGAKETLNTLQTLYERHKLVTYPRTDSNYLTRDMKDTLKERVEALYATELKDIAKQRARTDFNGDFKCINDNKVSDHHAIVPTEIRPDMNVLSPRETKVYMLIATRFLEVLLKPYIYEETEMTLKVGQETFKFKDQIPVELGFKAIHNENLGKGFSKGGIKEGDTFKIDTLQIQQHETTPPPYFNEGTLLKAMENPQKFFDLKDKSHAKVLKETGGIGTVATRADIIDKLFNMHAIEDRSGRIYVTQKGRQILDLAPHQLTSPVLTATWEDKLVQIEKGKLKKDVFMKEMTSFTKQIVSEIKQSDATYKHDNLTTTECPTCGKFMIKIKTKNGQALVCQDPSCKTKKNVQQKTNARCPNCKKKLTRFGKGSSATYRCVCGFSETQEKMNQRLKRKGKDKVQKKDMRKYMKEEKLENNPFKDALKGLDL</sequence>
<feature type="domain" description="Topo IA-type catalytic" evidence="11">
    <location>
        <begin position="152"/>
        <end position="581"/>
    </location>
</feature>
<feature type="domain" description="Toprim" evidence="10">
    <location>
        <begin position="2"/>
        <end position="135"/>
    </location>
</feature>
<dbReference type="Gene3D" id="2.70.20.10">
    <property type="entry name" value="Topoisomerase I, domain 3"/>
    <property type="match status" value="1"/>
</dbReference>
<dbReference type="PATRIC" id="fig|1229783.3.peg.801"/>
<comment type="cofactor">
    <cofactor evidence="8">
        <name>Mg(2+)</name>
        <dbReference type="ChEBI" id="CHEBI:18420"/>
    </cofactor>
</comment>
<feature type="region of interest" description="Disordered" evidence="9">
    <location>
        <begin position="673"/>
        <end position="696"/>
    </location>
</feature>
<dbReference type="Pfam" id="PF01751">
    <property type="entry name" value="Toprim"/>
    <property type="match status" value="1"/>
</dbReference>
<name>K9ANK3_9STAP</name>
<dbReference type="Gene3D" id="1.10.290.10">
    <property type="entry name" value="Topoisomerase I, domain 4"/>
    <property type="match status" value="1"/>
</dbReference>
<keyword evidence="3 8" id="KW-0479">Metal-binding</keyword>
<reference evidence="12 13" key="1">
    <citation type="journal article" date="2013" name="Genome Announc.">
        <title>Genome Sequence of Staphylococcus massiliensis Strain S46, Isolated from the Surface of Healthy Human Skin.</title>
        <authorList>
            <person name="Srivastav R."/>
            <person name="Singh A."/>
            <person name="Jangir P.K."/>
            <person name="Kumari C."/>
            <person name="Muduli S."/>
            <person name="Sharma R."/>
        </authorList>
    </citation>
    <scope>NUCLEOTIDE SEQUENCE [LARGE SCALE GENOMIC DNA]</scope>
    <source>
        <strain evidence="12 13">S46</strain>
    </source>
</reference>
<dbReference type="InterPro" id="IPR006171">
    <property type="entry name" value="TOPRIM_dom"/>
</dbReference>
<feature type="site" description="Interaction with DNA" evidence="8">
    <location>
        <position position="60"/>
    </location>
</feature>
<dbReference type="SMART" id="SM00437">
    <property type="entry name" value="TOP1Ac"/>
    <property type="match status" value="1"/>
</dbReference>
<evidence type="ECO:0000256" key="3">
    <source>
        <dbReference type="ARBA" id="ARBA00022723"/>
    </source>
</evidence>
<dbReference type="eggNOG" id="COG0551">
    <property type="taxonomic scope" value="Bacteria"/>
</dbReference>
<evidence type="ECO:0000256" key="6">
    <source>
        <dbReference type="ARBA" id="ARBA00023125"/>
    </source>
</evidence>